<evidence type="ECO:0000256" key="3">
    <source>
        <dbReference type="ARBA" id="ARBA00022729"/>
    </source>
</evidence>
<comment type="caution">
    <text evidence="7">The sequence shown here is derived from an EMBL/GenBank/DDBJ whole genome shotgun (WGS) entry which is preliminary data.</text>
</comment>
<comment type="subcellular location">
    <subcellularLocation>
        <location evidence="1">Secreted</location>
    </subcellularLocation>
</comment>
<evidence type="ECO:0000259" key="6">
    <source>
        <dbReference type="Pfam" id="PF16541"/>
    </source>
</evidence>
<evidence type="ECO:0000256" key="2">
    <source>
        <dbReference type="ARBA" id="ARBA00022525"/>
    </source>
</evidence>
<keyword evidence="3 5" id="KW-0732">Signal</keyword>
<reference evidence="7 8" key="1">
    <citation type="submission" date="2017-06" db="EMBL/GenBank/DDBJ databases">
        <title>Comparative genomic analysis of Ambrosia Fusariam Clade fungi.</title>
        <authorList>
            <person name="Stajich J.E."/>
            <person name="Carrillo J."/>
            <person name="Kijimoto T."/>
            <person name="Eskalen A."/>
            <person name="O'Donnell K."/>
            <person name="Kasson M."/>
        </authorList>
    </citation>
    <scope>NUCLEOTIDE SEQUENCE [LARGE SCALE GENOMIC DNA]</scope>
    <source>
        <strain evidence="7">UCR3666</strain>
    </source>
</reference>
<evidence type="ECO:0000313" key="7">
    <source>
        <dbReference type="EMBL" id="RMJ11975.1"/>
    </source>
</evidence>
<protein>
    <recommendedName>
        <fullName evidence="6">AA1-like domain-containing protein</fullName>
    </recommendedName>
</protein>
<dbReference type="EMBL" id="NKUJ01000150">
    <property type="protein sequence ID" value="RMJ11975.1"/>
    <property type="molecule type" value="Genomic_DNA"/>
</dbReference>
<evidence type="ECO:0000256" key="5">
    <source>
        <dbReference type="SAM" id="SignalP"/>
    </source>
</evidence>
<keyword evidence="2" id="KW-0964">Secreted</keyword>
<gene>
    <name evidence="7" type="ORF">CDV36_008350</name>
</gene>
<proteinExistence type="predicted"/>
<dbReference type="Pfam" id="PF16541">
    <property type="entry name" value="AltA1"/>
    <property type="match status" value="1"/>
</dbReference>
<keyword evidence="4" id="KW-1015">Disulfide bond</keyword>
<accession>A0A3M2S3Z9</accession>
<feature type="chain" id="PRO_5018155303" description="AA1-like domain-containing protein" evidence="5">
    <location>
        <begin position="17"/>
        <end position="187"/>
    </location>
</feature>
<dbReference type="InterPro" id="IPR032382">
    <property type="entry name" value="AltA1"/>
</dbReference>
<evidence type="ECO:0000313" key="8">
    <source>
        <dbReference type="Proteomes" id="UP000277212"/>
    </source>
</evidence>
<dbReference type="Proteomes" id="UP000277212">
    <property type="component" value="Unassembled WGS sequence"/>
</dbReference>
<keyword evidence="8" id="KW-1185">Reference proteome</keyword>
<evidence type="ECO:0000256" key="1">
    <source>
        <dbReference type="ARBA" id="ARBA00004613"/>
    </source>
</evidence>
<organism evidence="7 8">
    <name type="scientific">Fusarium kuroshium</name>
    <dbReference type="NCBI Taxonomy" id="2010991"/>
    <lineage>
        <taxon>Eukaryota</taxon>
        <taxon>Fungi</taxon>
        <taxon>Dikarya</taxon>
        <taxon>Ascomycota</taxon>
        <taxon>Pezizomycotina</taxon>
        <taxon>Sordariomycetes</taxon>
        <taxon>Hypocreomycetidae</taxon>
        <taxon>Hypocreales</taxon>
        <taxon>Nectriaceae</taxon>
        <taxon>Fusarium</taxon>
        <taxon>Fusarium solani species complex</taxon>
    </lineage>
</organism>
<name>A0A3M2S3Z9_9HYPO</name>
<dbReference type="GO" id="GO:0005576">
    <property type="term" value="C:extracellular region"/>
    <property type="evidence" value="ECO:0007669"/>
    <property type="project" value="UniProtKB-SubCell"/>
</dbReference>
<feature type="domain" description="AA1-like" evidence="6">
    <location>
        <begin position="43"/>
        <end position="171"/>
    </location>
</feature>
<evidence type="ECO:0000256" key="4">
    <source>
        <dbReference type="ARBA" id="ARBA00023157"/>
    </source>
</evidence>
<dbReference type="AlphaFoldDB" id="A0A3M2S3Z9"/>
<sequence length="187" mass="20625">MQFFTTLLVLATSAMALPTVSLTSRAESESCMARGTKVTSWTVNDFDFHATITKTTPKKQTASGSVSFLLENKVLNYKAKCTATSNKPNDFFYGSTDYNCDVPLKGDAASFSFDRKSGKLSIVQSWSCLKEGGRFEAKGNTNVKLECKEKNWKNPNYNSGSKTYSNKKITCEKTTFKAPILEISAVL</sequence>
<feature type="signal peptide" evidence="5">
    <location>
        <begin position="1"/>
        <end position="16"/>
    </location>
</feature>
<dbReference type="OrthoDB" id="3539798at2759"/>